<reference evidence="2" key="1">
    <citation type="submission" date="2022-08" db="EMBL/GenBank/DDBJ databases">
        <title>Nisaea acidiphila sp. nov., isolated from a marine algal debris and emended description of the genus Nisaea Urios et al. 2008.</title>
        <authorList>
            <person name="Kwon K."/>
        </authorList>
    </citation>
    <scope>NUCLEOTIDE SEQUENCE</scope>
    <source>
        <strain evidence="2">MEBiC11861</strain>
    </source>
</reference>
<organism evidence="2 3">
    <name type="scientific">Nisaea acidiphila</name>
    <dbReference type="NCBI Taxonomy" id="1862145"/>
    <lineage>
        <taxon>Bacteria</taxon>
        <taxon>Pseudomonadati</taxon>
        <taxon>Pseudomonadota</taxon>
        <taxon>Alphaproteobacteria</taxon>
        <taxon>Rhodospirillales</taxon>
        <taxon>Thalassobaculaceae</taxon>
        <taxon>Nisaea</taxon>
    </lineage>
</organism>
<protein>
    <submittedName>
        <fullName evidence="2">Uncharacterized protein</fullName>
    </submittedName>
</protein>
<evidence type="ECO:0000256" key="1">
    <source>
        <dbReference type="SAM" id="MobiDB-lite"/>
    </source>
</evidence>
<dbReference type="EMBL" id="CP102480">
    <property type="protein sequence ID" value="UUX48558.1"/>
    <property type="molecule type" value="Genomic_DNA"/>
</dbReference>
<evidence type="ECO:0000313" key="2">
    <source>
        <dbReference type="EMBL" id="UUX48558.1"/>
    </source>
</evidence>
<dbReference type="Proteomes" id="UP001060336">
    <property type="component" value="Chromosome"/>
</dbReference>
<dbReference type="RefSeq" id="WP_257767065.1">
    <property type="nucleotide sequence ID" value="NZ_CP102480.1"/>
</dbReference>
<gene>
    <name evidence="2" type="ORF">NUH88_14185</name>
</gene>
<feature type="compositionally biased region" description="Low complexity" evidence="1">
    <location>
        <begin position="18"/>
        <end position="36"/>
    </location>
</feature>
<accession>A0A9J7AN15</accession>
<name>A0A9J7AN15_9PROT</name>
<feature type="region of interest" description="Disordered" evidence="1">
    <location>
        <begin position="1"/>
        <end position="96"/>
    </location>
</feature>
<keyword evidence="3" id="KW-1185">Reference proteome</keyword>
<feature type="compositionally biased region" description="Polar residues" evidence="1">
    <location>
        <begin position="39"/>
        <end position="50"/>
    </location>
</feature>
<dbReference type="KEGG" id="naci:NUH88_14185"/>
<proteinExistence type="predicted"/>
<dbReference type="AlphaFoldDB" id="A0A9J7AN15"/>
<evidence type="ECO:0000313" key="3">
    <source>
        <dbReference type="Proteomes" id="UP001060336"/>
    </source>
</evidence>
<sequence length="96" mass="9745">MAVGPATSASISDLRGLVQPQEPVRPAPEEQAAAEQDSGVDTAQLDTAASQPAAGVQESPSNRGENDNPGVAAQARDDRLPNSGDPNRGTTLDIAV</sequence>